<protein>
    <submittedName>
        <fullName evidence="2">Uncharacterized protein</fullName>
    </submittedName>
</protein>
<feature type="region of interest" description="Disordered" evidence="1">
    <location>
        <begin position="71"/>
        <end position="202"/>
    </location>
</feature>
<feature type="compositionally biased region" description="Basic and acidic residues" evidence="1">
    <location>
        <begin position="178"/>
        <end position="202"/>
    </location>
</feature>
<feature type="compositionally biased region" description="Basic and acidic residues" evidence="1">
    <location>
        <begin position="73"/>
        <end position="95"/>
    </location>
</feature>
<evidence type="ECO:0000313" key="2">
    <source>
        <dbReference type="EMBL" id="KNG88902.1"/>
    </source>
</evidence>
<dbReference type="RefSeq" id="XP_015409825.1">
    <property type="nucleotide sequence ID" value="XM_015547840.1"/>
</dbReference>
<evidence type="ECO:0000256" key="1">
    <source>
        <dbReference type="SAM" id="MobiDB-lite"/>
    </source>
</evidence>
<accession>A0A0L1JAZ7</accession>
<feature type="compositionally biased region" description="Low complexity" evidence="1">
    <location>
        <begin position="119"/>
        <end position="128"/>
    </location>
</feature>
<dbReference type="OrthoDB" id="4590707at2759"/>
<feature type="non-terminal residue" evidence="2">
    <location>
        <position position="1"/>
    </location>
</feature>
<feature type="compositionally biased region" description="Polar residues" evidence="1">
    <location>
        <begin position="162"/>
        <end position="172"/>
    </location>
</feature>
<proteinExistence type="predicted"/>
<dbReference type="AlphaFoldDB" id="A0A0L1JAZ7"/>
<comment type="caution">
    <text evidence="2">The sequence shown here is derived from an EMBL/GenBank/DDBJ whole genome shotgun (WGS) entry which is preliminary data.</text>
</comment>
<name>A0A0L1JAZ7_ASPN3</name>
<dbReference type="Proteomes" id="UP000037505">
    <property type="component" value="Unassembled WGS sequence"/>
</dbReference>
<evidence type="ECO:0000313" key="3">
    <source>
        <dbReference type="Proteomes" id="UP000037505"/>
    </source>
</evidence>
<gene>
    <name evidence="2" type="ORF">ANOM_002583</name>
</gene>
<dbReference type="STRING" id="1509407.A0A0L1JAZ7"/>
<reference evidence="2 3" key="1">
    <citation type="submission" date="2014-06" db="EMBL/GenBank/DDBJ databases">
        <title>The Genome of the Aflatoxigenic Filamentous Fungus Aspergillus nomius.</title>
        <authorList>
            <person name="Moore M.G."/>
            <person name="Shannon B.M."/>
            <person name="Brian M.M."/>
        </authorList>
    </citation>
    <scope>NUCLEOTIDE SEQUENCE [LARGE SCALE GENOMIC DNA]</scope>
    <source>
        <strain evidence="2 3">NRRL 13137</strain>
    </source>
</reference>
<feature type="compositionally biased region" description="Basic and acidic residues" evidence="1">
    <location>
        <begin position="109"/>
        <end position="118"/>
    </location>
</feature>
<keyword evidence="3" id="KW-1185">Reference proteome</keyword>
<dbReference type="GeneID" id="26804387"/>
<dbReference type="EMBL" id="JNOM01000042">
    <property type="protein sequence ID" value="KNG88902.1"/>
    <property type="molecule type" value="Genomic_DNA"/>
</dbReference>
<sequence length="202" mass="21054">LNQLKMVFARAHVLRASARAVGAASRRPAQQFARRTYASESSHGVQKSSDLPWLLGSVGLGVPAAYYLLSSGPEKKPHGDHGDHGDHHEAVKETEKEEEQAPAGESEPQPDRDAEQKVEAGSSSSSAGEKGGSFGEPPSNVDEASARGGTGGPATISGKQEGLSNTDTSNPYANEPGKSQKGEGETETAKVKGTVDPERPQA</sequence>
<organism evidence="2 3">
    <name type="scientific">Aspergillus nomiae NRRL (strain ATCC 15546 / NRRL 13137 / CBS 260.88 / M93)</name>
    <dbReference type="NCBI Taxonomy" id="1509407"/>
    <lineage>
        <taxon>Eukaryota</taxon>
        <taxon>Fungi</taxon>
        <taxon>Dikarya</taxon>
        <taxon>Ascomycota</taxon>
        <taxon>Pezizomycotina</taxon>
        <taxon>Eurotiomycetes</taxon>
        <taxon>Eurotiomycetidae</taxon>
        <taxon>Eurotiales</taxon>
        <taxon>Aspergillaceae</taxon>
        <taxon>Aspergillus</taxon>
        <taxon>Aspergillus subgen. Circumdati</taxon>
    </lineage>
</organism>